<dbReference type="Proteomes" id="UP000199632">
    <property type="component" value="Unassembled WGS sequence"/>
</dbReference>
<evidence type="ECO:0000313" key="1">
    <source>
        <dbReference type="EMBL" id="SDZ59869.1"/>
    </source>
</evidence>
<protein>
    <recommendedName>
        <fullName evidence="3">Lipoprotein</fullName>
    </recommendedName>
</protein>
<dbReference type="STRING" id="137265.SAMN05421684_6949"/>
<dbReference type="PROSITE" id="PS51257">
    <property type="entry name" value="PROKAR_LIPOPROTEIN"/>
    <property type="match status" value="1"/>
</dbReference>
<evidence type="ECO:0000313" key="2">
    <source>
        <dbReference type="Proteomes" id="UP000199632"/>
    </source>
</evidence>
<sequence length="128" mass="13788">MDRDRALAAALVGILLVPATAGCSRLFGCAPSPPEDITVSDLAGAYAGDDGASIELREDGQFSANDVPGLKGGPNEGTWSLDLASKTSEDMRLGEVQMWISGDRDEPWLYRFDGDPDNCDLVEFHRDR</sequence>
<dbReference type="RefSeq" id="WP_143050011.1">
    <property type="nucleotide sequence ID" value="NZ_BOND01000005.1"/>
</dbReference>
<dbReference type="EMBL" id="FNQB01000004">
    <property type="protein sequence ID" value="SDZ59869.1"/>
    <property type="molecule type" value="Genomic_DNA"/>
</dbReference>
<proteinExistence type="predicted"/>
<reference evidence="2" key="1">
    <citation type="submission" date="2016-10" db="EMBL/GenBank/DDBJ databases">
        <authorList>
            <person name="Varghese N."/>
            <person name="Submissions S."/>
        </authorList>
    </citation>
    <scope>NUCLEOTIDE SEQUENCE [LARGE SCALE GENOMIC DNA]</scope>
    <source>
        <strain evidence="2">DSM 44718</strain>
    </source>
</reference>
<dbReference type="AlphaFoldDB" id="A0A1H3UDY9"/>
<dbReference type="OrthoDB" id="3393054at2"/>
<organism evidence="1 2">
    <name type="scientific">Asanoa ishikariensis</name>
    <dbReference type="NCBI Taxonomy" id="137265"/>
    <lineage>
        <taxon>Bacteria</taxon>
        <taxon>Bacillati</taxon>
        <taxon>Actinomycetota</taxon>
        <taxon>Actinomycetes</taxon>
        <taxon>Micromonosporales</taxon>
        <taxon>Micromonosporaceae</taxon>
        <taxon>Asanoa</taxon>
    </lineage>
</organism>
<keyword evidence="2" id="KW-1185">Reference proteome</keyword>
<evidence type="ECO:0008006" key="3">
    <source>
        <dbReference type="Google" id="ProtNLM"/>
    </source>
</evidence>
<name>A0A1H3UDY9_9ACTN</name>
<accession>A0A1H3UDY9</accession>
<gene>
    <name evidence="1" type="ORF">SAMN05421684_6949</name>
</gene>